<protein>
    <recommendedName>
        <fullName evidence="1">DUF8112 domain-containing protein</fullName>
    </recommendedName>
</protein>
<dbReference type="RefSeq" id="WP_179920804.1">
    <property type="nucleotide sequence ID" value="NZ_CP058909.1"/>
</dbReference>
<feature type="domain" description="DUF8112" evidence="1">
    <location>
        <begin position="5"/>
        <end position="110"/>
    </location>
</feature>
<evidence type="ECO:0000259" key="1">
    <source>
        <dbReference type="Pfam" id="PF26417"/>
    </source>
</evidence>
<keyword evidence="3" id="KW-1185">Reference proteome</keyword>
<reference evidence="2 3" key="1">
    <citation type="submission" date="2020-07" db="EMBL/GenBank/DDBJ databases">
        <title>Halosimplex litoreum sp. nov. and Halosimplex rubrum sp. nov., isolated from different salt environments.</title>
        <authorList>
            <person name="Cui H."/>
        </authorList>
    </citation>
    <scope>NUCLEOTIDE SEQUENCE [LARGE SCALE GENOMIC DNA]</scope>
    <source>
        <strain evidence="2 3">R2</strain>
    </source>
</reference>
<dbReference type="Pfam" id="PF26417">
    <property type="entry name" value="DUF8112"/>
    <property type="match status" value="1"/>
</dbReference>
<dbReference type="KEGG" id="hpel:HZS54_04765"/>
<dbReference type="Proteomes" id="UP000509346">
    <property type="component" value="Chromosome"/>
</dbReference>
<evidence type="ECO:0000313" key="3">
    <source>
        <dbReference type="Proteomes" id="UP000509346"/>
    </source>
</evidence>
<dbReference type="GeneID" id="56081876"/>
<accession>A0A7D5TA33</accession>
<proteinExistence type="predicted"/>
<evidence type="ECO:0000313" key="2">
    <source>
        <dbReference type="EMBL" id="QLH80989.1"/>
    </source>
</evidence>
<dbReference type="EMBL" id="CP058909">
    <property type="protein sequence ID" value="QLH80989.1"/>
    <property type="molecule type" value="Genomic_DNA"/>
</dbReference>
<dbReference type="AlphaFoldDB" id="A0A7D5TA33"/>
<dbReference type="InterPro" id="IPR058425">
    <property type="entry name" value="DUF8112"/>
</dbReference>
<name>A0A7D5TA33_9EURY</name>
<organism evidence="2 3">
    <name type="scientific">Halosimplex pelagicum</name>
    <dbReference type="NCBI Taxonomy" id="869886"/>
    <lineage>
        <taxon>Archaea</taxon>
        <taxon>Methanobacteriati</taxon>
        <taxon>Methanobacteriota</taxon>
        <taxon>Stenosarchaea group</taxon>
        <taxon>Halobacteria</taxon>
        <taxon>Halobacteriales</taxon>
        <taxon>Haloarculaceae</taxon>
        <taxon>Halosimplex</taxon>
    </lineage>
</organism>
<gene>
    <name evidence="2" type="ORF">HZS54_04765</name>
</gene>
<sequence>MSGEIVDAAPEQVFEGHAVGAGGKACCGSCRRTVREGDRIIVYAYRMSDMRRWSVAQLSCRSCSDLDVLTPTLGATEVVMNARLAVTADAATQESRLTIRAPQVTTFSAPEEGREA</sequence>
<dbReference type="OrthoDB" id="190308at2157"/>